<dbReference type="Pfam" id="PF05754">
    <property type="entry name" value="DUF834"/>
    <property type="match status" value="1"/>
</dbReference>
<dbReference type="InterPro" id="IPR008552">
    <property type="entry name" value="DUF834"/>
</dbReference>
<organism evidence="2">
    <name type="scientific">Oryza sativa subsp. indica</name>
    <name type="common">Rice</name>
    <dbReference type="NCBI Taxonomy" id="39946"/>
    <lineage>
        <taxon>Eukaryota</taxon>
        <taxon>Viridiplantae</taxon>
        <taxon>Streptophyta</taxon>
        <taxon>Embryophyta</taxon>
        <taxon>Tracheophyta</taxon>
        <taxon>Spermatophyta</taxon>
        <taxon>Magnoliopsida</taxon>
        <taxon>Liliopsida</taxon>
        <taxon>Poales</taxon>
        <taxon>Poaceae</taxon>
        <taxon>BOP clade</taxon>
        <taxon>Oryzoideae</taxon>
        <taxon>Oryzeae</taxon>
        <taxon>Oryzinae</taxon>
        <taxon>Oryza</taxon>
        <taxon>Oryza sativa</taxon>
    </lineage>
</organism>
<dbReference type="EMBL" id="DQ011604">
    <property type="protein sequence ID" value="AAZ06210.1"/>
    <property type="molecule type" value="Genomic_DNA"/>
</dbReference>
<gene>
    <name evidence="2" type="ORF">TQB7A1.1</name>
    <name evidence="3" type="ORF">TQB7A1.2</name>
</gene>
<protein>
    <recommendedName>
        <fullName evidence="1">DUF834 domain-containing protein</fullName>
    </recommendedName>
</protein>
<proteinExistence type="predicted"/>
<accession>Q0P195</accession>
<feature type="domain" description="DUF834" evidence="1">
    <location>
        <begin position="51"/>
        <end position="95"/>
    </location>
</feature>
<reference evidence="2" key="1">
    <citation type="journal article" date="2006" name="Nature">
        <title>Sub1A is an ethylene-response-factor-like gene that confers submergence tolerance to rice.</title>
        <authorList>
            <person name="Xu K."/>
            <person name="Xu X."/>
            <person name="Fukao T."/>
            <person name="Canlas P."/>
            <person name="Maghirang-Rodriguez R."/>
            <person name="Heuer S."/>
            <person name="Ismail A.M."/>
            <person name="Bailey-Serres J."/>
            <person name="Ronald P.C."/>
            <person name="Mackill D.J."/>
        </authorList>
    </citation>
    <scope>NUCLEOTIDE SEQUENCE</scope>
</reference>
<evidence type="ECO:0000313" key="3">
    <source>
        <dbReference type="EMBL" id="AAZ06211.1"/>
    </source>
</evidence>
<sequence length="97" mass="10178">MAGDELQKGGEVLINGGDNFPAMCGDNRGLRIQWRQRRSLAMTGGAAGLRRRSKRDGELRVDGDDGALVDFGFGEMAAGLLFALAHLTAAAETKSGG</sequence>
<evidence type="ECO:0000313" key="2">
    <source>
        <dbReference type="EMBL" id="AAZ06210.1"/>
    </source>
</evidence>
<evidence type="ECO:0000259" key="1">
    <source>
        <dbReference type="Pfam" id="PF05754"/>
    </source>
</evidence>
<name>Q0P195_ORYSI</name>
<dbReference type="AlphaFoldDB" id="Q0P195"/>
<dbReference type="EMBL" id="DQ011604">
    <property type="protein sequence ID" value="AAZ06211.1"/>
    <property type="molecule type" value="Genomic_DNA"/>
</dbReference>